<feature type="transmembrane region" description="Helical" evidence="1">
    <location>
        <begin position="42"/>
        <end position="61"/>
    </location>
</feature>
<keyword evidence="3" id="KW-1185">Reference proteome</keyword>
<dbReference type="EMBL" id="UZAF01020928">
    <property type="protein sequence ID" value="VDO74026.1"/>
    <property type="molecule type" value="Genomic_DNA"/>
</dbReference>
<name>A0A0N4X3J2_HAEPC</name>
<dbReference type="WBParaSite" id="HPLM_0001893401-mRNA-1">
    <property type="protein sequence ID" value="HPLM_0001893401-mRNA-1"/>
    <property type="gene ID" value="HPLM_0001893401"/>
</dbReference>
<proteinExistence type="predicted"/>
<reference evidence="4" key="1">
    <citation type="submission" date="2017-02" db="UniProtKB">
        <authorList>
            <consortium name="WormBaseParasite"/>
        </authorList>
    </citation>
    <scope>IDENTIFICATION</scope>
</reference>
<accession>A0A0N4X3J2</accession>
<protein>
    <submittedName>
        <fullName evidence="2 4">Uncharacterized protein</fullName>
    </submittedName>
</protein>
<evidence type="ECO:0000313" key="2">
    <source>
        <dbReference type="EMBL" id="VDO74026.1"/>
    </source>
</evidence>
<reference evidence="2 3" key="2">
    <citation type="submission" date="2018-11" db="EMBL/GenBank/DDBJ databases">
        <authorList>
            <consortium name="Pathogen Informatics"/>
        </authorList>
    </citation>
    <scope>NUCLEOTIDE SEQUENCE [LARGE SCALE GENOMIC DNA]</scope>
    <source>
        <strain evidence="2 3">MHpl1</strain>
    </source>
</reference>
<evidence type="ECO:0000313" key="3">
    <source>
        <dbReference type="Proteomes" id="UP000268014"/>
    </source>
</evidence>
<gene>
    <name evidence="2" type="ORF">HPLM_LOCUS18926</name>
</gene>
<dbReference type="Proteomes" id="UP000268014">
    <property type="component" value="Unassembled WGS sequence"/>
</dbReference>
<organism evidence="4">
    <name type="scientific">Haemonchus placei</name>
    <name type="common">Barber's pole worm</name>
    <dbReference type="NCBI Taxonomy" id="6290"/>
    <lineage>
        <taxon>Eukaryota</taxon>
        <taxon>Metazoa</taxon>
        <taxon>Ecdysozoa</taxon>
        <taxon>Nematoda</taxon>
        <taxon>Chromadorea</taxon>
        <taxon>Rhabditida</taxon>
        <taxon>Rhabditina</taxon>
        <taxon>Rhabditomorpha</taxon>
        <taxon>Strongyloidea</taxon>
        <taxon>Trichostrongylidae</taxon>
        <taxon>Haemonchus</taxon>
    </lineage>
</organism>
<dbReference type="STRING" id="6290.A0A0N4X3J2"/>
<keyword evidence="1" id="KW-1133">Transmembrane helix</keyword>
<dbReference type="AlphaFoldDB" id="A0A0N4X3J2"/>
<evidence type="ECO:0000313" key="4">
    <source>
        <dbReference type="WBParaSite" id="HPLM_0001893401-mRNA-1"/>
    </source>
</evidence>
<dbReference type="OrthoDB" id="5865797at2759"/>
<sequence length="67" mass="7395">MNRAILSLCRQAPVLRRALHKGVDSTPPMRWTSVPERVGSSIMLSHFSCGLFVSFLHLFIAGSQIVA</sequence>
<keyword evidence="1" id="KW-0472">Membrane</keyword>
<evidence type="ECO:0000256" key="1">
    <source>
        <dbReference type="SAM" id="Phobius"/>
    </source>
</evidence>
<keyword evidence="1" id="KW-0812">Transmembrane</keyword>